<feature type="domain" description="Ice-binding protein C-terminal" evidence="3">
    <location>
        <begin position="310"/>
        <end position="333"/>
    </location>
</feature>
<feature type="signal peptide" evidence="2">
    <location>
        <begin position="1"/>
        <end position="25"/>
    </location>
</feature>
<name>A0ABT9EGV5_9SPHN</name>
<protein>
    <submittedName>
        <fullName evidence="4">SGNH/GDSL hydrolase family protein</fullName>
    </submittedName>
</protein>
<evidence type="ECO:0000256" key="2">
    <source>
        <dbReference type="SAM" id="SignalP"/>
    </source>
</evidence>
<reference evidence="4 5" key="1">
    <citation type="submission" date="2023-07" db="EMBL/GenBank/DDBJ databases">
        <authorList>
            <person name="Kim M.K."/>
        </authorList>
    </citation>
    <scope>NUCLEOTIDE SEQUENCE [LARGE SCALE GENOMIC DNA]</scope>
    <source>
        <strain evidence="4 5">KR1UV-12</strain>
    </source>
</reference>
<dbReference type="NCBIfam" id="TIGR02595">
    <property type="entry name" value="PEP_CTERM"/>
    <property type="match status" value="1"/>
</dbReference>
<sequence length="342" mass="34855">MRYGRHAAFGTMALLAAMVALPAAAQQQSYDRLFVFGDSLVDSGNAQVFRAQSGGADPAPAALGYFDGRFSNGYNFADYLSLGISGSPATASARGGINFSVGGAQAAEVTGDASPSFIEQIGFFDESGASFDSDALVLVTLGGNDVRGQLAALGNGSSNAPNLTPAIAALTAGLGDLYDRGARNFVVTGLPDIGQIPAVTSLGSTALANAGTQLSSGLNAAFAQVVAGFNTRPGANAAFFDLFNFQKTIYANPAAYGLPVPLDTTTPCLILPNPASGCGDNVYFDAIHPTTGVHLAIAQGIGAQIGVAVVPEPASWSLMLLGFGLTGMVLRRRRQVVAMTFA</sequence>
<dbReference type="InterPro" id="IPR051058">
    <property type="entry name" value="GDSL_Est/Lipase"/>
</dbReference>
<keyword evidence="2" id="KW-0732">Signal</keyword>
<accession>A0ABT9EGV5</accession>
<evidence type="ECO:0000256" key="1">
    <source>
        <dbReference type="ARBA" id="ARBA00022801"/>
    </source>
</evidence>
<dbReference type="PANTHER" id="PTHR45648">
    <property type="entry name" value="GDSL LIPASE/ACYLHYDROLASE FAMILY PROTEIN (AFU_ORTHOLOGUE AFUA_4G14700)"/>
    <property type="match status" value="1"/>
</dbReference>
<dbReference type="PANTHER" id="PTHR45648:SF22">
    <property type="entry name" value="GDSL LIPASE_ACYLHYDROLASE FAMILY PROTEIN (AFU_ORTHOLOGUE AFUA_4G14700)"/>
    <property type="match status" value="1"/>
</dbReference>
<comment type="caution">
    <text evidence="4">The sequence shown here is derived from an EMBL/GenBank/DDBJ whole genome shotgun (WGS) entry which is preliminary data.</text>
</comment>
<dbReference type="Pfam" id="PF00657">
    <property type="entry name" value="Lipase_GDSL"/>
    <property type="match status" value="1"/>
</dbReference>
<evidence type="ECO:0000313" key="4">
    <source>
        <dbReference type="EMBL" id="MDP1026201.1"/>
    </source>
</evidence>
<dbReference type="InterPro" id="IPR036514">
    <property type="entry name" value="SGNH_hydro_sf"/>
</dbReference>
<dbReference type="CDD" id="cd01846">
    <property type="entry name" value="fatty_acyltransferase_like"/>
    <property type="match status" value="1"/>
</dbReference>
<dbReference type="Pfam" id="PF07589">
    <property type="entry name" value="PEP-CTERM"/>
    <property type="match status" value="1"/>
</dbReference>
<organism evidence="4 5">
    <name type="scientific">Sphingomonas aurea</name>
    <dbReference type="NCBI Taxonomy" id="3063994"/>
    <lineage>
        <taxon>Bacteria</taxon>
        <taxon>Pseudomonadati</taxon>
        <taxon>Pseudomonadota</taxon>
        <taxon>Alphaproteobacteria</taxon>
        <taxon>Sphingomonadales</taxon>
        <taxon>Sphingomonadaceae</taxon>
        <taxon>Sphingomonas</taxon>
    </lineage>
</organism>
<evidence type="ECO:0000313" key="5">
    <source>
        <dbReference type="Proteomes" id="UP001230685"/>
    </source>
</evidence>
<dbReference type="RefSeq" id="WP_305171757.1">
    <property type="nucleotide sequence ID" value="NZ_JAUUDS010000001.1"/>
</dbReference>
<dbReference type="Proteomes" id="UP001230685">
    <property type="component" value="Unassembled WGS sequence"/>
</dbReference>
<gene>
    <name evidence="4" type="ORF">Q5H91_03170</name>
</gene>
<dbReference type="InterPro" id="IPR013424">
    <property type="entry name" value="Ice-binding_C"/>
</dbReference>
<dbReference type="InterPro" id="IPR001087">
    <property type="entry name" value="GDSL"/>
</dbReference>
<evidence type="ECO:0000259" key="3">
    <source>
        <dbReference type="Pfam" id="PF07589"/>
    </source>
</evidence>
<dbReference type="Gene3D" id="3.40.50.1110">
    <property type="entry name" value="SGNH hydrolase"/>
    <property type="match status" value="1"/>
</dbReference>
<dbReference type="EMBL" id="JAUUDS010000001">
    <property type="protein sequence ID" value="MDP1026201.1"/>
    <property type="molecule type" value="Genomic_DNA"/>
</dbReference>
<feature type="chain" id="PRO_5045568331" evidence="2">
    <location>
        <begin position="26"/>
        <end position="342"/>
    </location>
</feature>
<keyword evidence="1 4" id="KW-0378">Hydrolase</keyword>
<dbReference type="GO" id="GO:0016787">
    <property type="term" value="F:hydrolase activity"/>
    <property type="evidence" value="ECO:0007669"/>
    <property type="project" value="UniProtKB-KW"/>
</dbReference>
<proteinExistence type="predicted"/>
<dbReference type="NCBIfam" id="NF035944">
    <property type="entry name" value="PEPxxWA-CTERM"/>
    <property type="match status" value="1"/>
</dbReference>
<keyword evidence="5" id="KW-1185">Reference proteome</keyword>
<dbReference type="SUPFAM" id="SSF52266">
    <property type="entry name" value="SGNH hydrolase"/>
    <property type="match status" value="1"/>
</dbReference>